<feature type="transmembrane region" description="Helical" evidence="8">
    <location>
        <begin position="154"/>
        <end position="179"/>
    </location>
</feature>
<comment type="subcellular location">
    <subcellularLocation>
        <location evidence="8">Cell inner membrane</location>
        <topology evidence="8">Multi-pass membrane protein</topology>
    </subcellularLocation>
    <subcellularLocation>
        <location evidence="1">Cell membrane</location>
        <topology evidence="1">Multi-pass membrane protein</topology>
    </subcellularLocation>
</comment>
<evidence type="ECO:0000256" key="7">
    <source>
        <dbReference type="ARBA" id="ARBA00023136"/>
    </source>
</evidence>
<evidence type="ECO:0000256" key="5">
    <source>
        <dbReference type="ARBA" id="ARBA00022692"/>
    </source>
</evidence>
<comment type="caution">
    <text evidence="9">The sequence shown here is derived from an EMBL/GenBank/DDBJ whole genome shotgun (WGS) entry which is preliminary data.</text>
</comment>
<keyword evidence="7 8" id="KW-0472">Membrane</keyword>
<feature type="transmembrane region" description="Helical" evidence="8">
    <location>
        <begin position="191"/>
        <end position="212"/>
    </location>
</feature>
<evidence type="ECO:0000256" key="3">
    <source>
        <dbReference type="ARBA" id="ARBA00022448"/>
    </source>
</evidence>
<evidence type="ECO:0000256" key="6">
    <source>
        <dbReference type="ARBA" id="ARBA00022989"/>
    </source>
</evidence>
<feature type="transmembrane region" description="Helical" evidence="8">
    <location>
        <begin position="449"/>
        <end position="474"/>
    </location>
</feature>
<name>A0ABW9SU37_9BURK</name>
<evidence type="ECO:0000313" key="9">
    <source>
        <dbReference type="EMBL" id="MTW35542.1"/>
    </source>
</evidence>
<dbReference type="Proteomes" id="UP000735592">
    <property type="component" value="Unassembled WGS sequence"/>
</dbReference>
<keyword evidence="8" id="KW-0997">Cell inner membrane</keyword>
<comment type="function">
    <text evidence="8">Uptake of L-lactate across the membrane. Can also transport D-lactate and glycolate.</text>
</comment>
<reference evidence="9 10" key="1">
    <citation type="submission" date="2019-11" db="EMBL/GenBank/DDBJ databases">
        <title>Type strains purchased from KCTC, JCM and DSMZ.</title>
        <authorList>
            <person name="Lu H."/>
        </authorList>
    </citation>
    <scope>NUCLEOTIDE SEQUENCE [LARGE SCALE GENOMIC DNA]</scope>
    <source>
        <strain evidence="9 10">DSM 103461</strain>
    </source>
</reference>
<proteinExistence type="inferred from homology"/>
<dbReference type="Pfam" id="PF02652">
    <property type="entry name" value="Lactate_perm"/>
    <property type="match status" value="1"/>
</dbReference>
<dbReference type="RefSeq" id="WP_155436872.1">
    <property type="nucleotide sequence ID" value="NZ_JBHLXK010000014.1"/>
</dbReference>
<feature type="transmembrane region" description="Helical" evidence="8">
    <location>
        <begin position="426"/>
        <end position="443"/>
    </location>
</feature>
<feature type="transmembrane region" description="Helical" evidence="8">
    <location>
        <begin position="318"/>
        <end position="336"/>
    </location>
</feature>
<keyword evidence="5 8" id="KW-0812">Transmembrane</keyword>
<protein>
    <recommendedName>
        <fullName evidence="8">L-lactate permease</fullName>
    </recommendedName>
</protein>
<feature type="transmembrane region" description="Helical" evidence="8">
    <location>
        <begin position="547"/>
        <end position="568"/>
    </location>
</feature>
<comment type="similarity">
    <text evidence="2 8">Belongs to the lactate permease family.</text>
</comment>
<organism evidence="9 10">
    <name type="scientific">Pseudoduganella danionis</name>
    <dbReference type="NCBI Taxonomy" id="1890295"/>
    <lineage>
        <taxon>Bacteria</taxon>
        <taxon>Pseudomonadati</taxon>
        <taxon>Pseudomonadota</taxon>
        <taxon>Betaproteobacteria</taxon>
        <taxon>Burkholderiales</taxon>
        <taxon>Oxalobacteraceae</taxon>
        <taxon>Telluria group</taxon>
        <taxon>Pseudoduganella</taxon>
    </lineage>
</organism>
<gene>
    <name evidence="9" type="ORF">GM655_22365</name>
</gene>
<feature type="transmembrane region" description="Helical" evidence="8">
    <location>
        <begin position="12"/>
        <end position="34"/>
    </location>
</feature>
<accession>A0ABW9SU37</accession>
<keyword evidence="10" id="KW-1185">Reference proteome</keyword>
<keyword evidence="4" id="KW-1003">Cell membrane</keyword>
<keyword evidence="6 8" id="KW-1133">Transmembrane helix</keyword>
<evidence type="ECO:0000313" key="10">
    <source>
        <dbReference type="Proteomes" id="UP000735592"/>
    </source>
</evidence>
<keyword evidence="3 8" id="KW-0813">Transport</keyword>
<feature type="transmembrane region" description="Helical" evidence="8">
    <location>
        <begin position="119"/>
        <end position="148"/>
    </location>
</feature>
<sequence length="570" mass="59418">MQPWNQIYDPMGSLALSALMAAVPIIFFFVALAVLRIKGHVAAAVTLLLSLAVAIFAYGMPVSQALAAAGYGFAYGIWPIAWIIVSAVFLYKVVERTGQLDIIRASVLSITDDQRLQMLLIGFSFGAFLEGAAGFGAPVAITSALLVGLGFNPLYAAGLCLIANTAPVAFGAMGIPIIVAGQVTGLDAMNIGAMAGRQLPLLSLAVPFWLVFMMDGTRGVKETWPAALVAGGSFAVTQYVTSNFIGPELPDITSALVSLASLTALLKVWQPASAKAGGRSAISMGGGTAAMSTFGGQAANGAAPNVRKASPYTTAQTVRAWAPFGILTAVVTVWSLPQFKALFNGTGALANTVLKFHVPYLDKMVMKMTPIVSAPKAYEAVFKLDLLSAVGTAILLSTLISMALLRFKPMAGVRALSDTVVELRRPIMSIGLVLAFAFVANYSGMSSTLALVLAGTGAAFPFFSPFLGWLGVFLTGSDTSSNALFCSLQNTTAHQINVSDTLLVAANTTGGVTGKMISPQSIAVACAATGLVGRESELFRFTLKHSLLFATIVGIMTVLQAYVFTGMIPH</sequence>
<evidence type="ECO:0000256" key="4">
    <source>
        <dbReference type="ARBA" id="ARBA00022475"/>
    </source>
</evidence>
<dbReference type="InterPro" id="IPR003804">
    <property type="entry name" value="Lactate_perm"/>
</dbReference>
<feature type="transmembrane region" description="Helical" evidence="8">
    <location>
        <begin position="41"/>
        <end position="60"/>
    </location>
</feature>
<evidence type="ECO:0000256" key="1">
    <source>
        <dbReference type="ARBA" id="ARBA00004651"/>
    </source>
</evidence>
<evidence type="ECO:0000256" key="8">
    <source>
        <dbReference type="RuleBase" id="RU365092"/>
    </source>
</evidence>
<dbReference type="PANTHER" id="PTHR30003">
    <property type="entry name" value="L-LACTATE PERMEASE"/>
    <property type="match status" value="1"/>
</dbReference>
<feature type="transmembrane region" description="Helical" evidence="8">
    <location>
        <begin position="72"/>
        <end position="94"/>
    </location>
</feature>
<dbReference type="NCBIfam" id="TIGR00795">
    <property type="entry name" value="lctP"/>
    <property type="match status" value="1"/>
</dbReference>
<evidence type="ECO:0000256" key="2">
    <source>
        <dbReference type="ARBA" id="ARBA00010100"/>
    </source>
</evidence>
<dbReference type="PANTHER" id="PTHR30003:SF0">
    <property type="entry name" value="GLYCOLATE PERMEASE GLCA-RELATED"/>
    <property type="match status" value="1"/>
</dbReference>
<feature type="transmembrane region" description="Helical" evidence="8">
    <location>
        <begin position="386"/>
        <end position="405"/>
    </location>
</feature>
<dbReference type="EMBL" id="WNKW01000016">
    <property type="protein sequence ID" value="MTW35542.1"/>
    <property type="molecule type" value="Genomic_DNA"/>
</dbReference>